<dbReference type="EMBL" id="OCZC01000054">
    <property type="protein sequence ID" value="SOO23479.1"/>
    <property type="molecule type" value="Genomic_DNA"/>
</dbReference>
<evidence type="ECO:0000256" key="1">
    <source>
        <dbReference type="SAM" id="Coils"/>
    </source>
</evidence>
<protein>
    <submittedName>
        <fullName evidence="2">Uncharacterized protein</fullName>
    </submittedName>
</protein>
<dbReference type="RefSeq" id="WP_099801978.1">
    <property type="nucleotide sequence ID" value="NZ_OCZC01000054.1"/>
</dbReference>
<reference evidence="2 3" key="1">
    <citation type="submission" date="2017-10" db="EMBL/GenBank/DDBJ databases">
        <authorList>
            <person name="Regsiter A."/>
            <person name="William W."/>
        </authorList>
    </citation>
    <scope>NUCLEOTIDE SEQUENCE [LARGE SCALE GENOMIC DNA]</scope>
    <source>
        <strain evidence="2 3">CFBP6991</strain>
    </source>
</reference>
<evidence type="ECO:0000313" key="2">
    <source>
        <dbReference type="EMBL" id="SOO23479.1"/>
    </source>
</evidence>
<evidence type="ECO:0000313" key="3">
    <source>
        <dbReference type="Proteomes" id="UP000234345"/>
    </source>
</evidence>
<sequence length="155" mass="17259">MTTDYRADIARLRETIGQLKEQIESLADGLLPKERALARMESSIETAAAKVRTNVYPFTRPDDRDRVDPIPYGAGGVFAYLCRIVPDAVRAHLTEELEAVYAKAPVQADDKKRAKLERELLKAEQDEERLISAAAEQGVRISRRADVNPAVLLGL</sequence>
<feature type="coiled-coil region" evidence="1">
    <location>
        <begin position="2"/>
        <end position="29"/>
    </location>
</feature>
<name>A0A7Z7J004_XANCH</name>
<feature type="coiled-coil region" evidence="1">
    <location>
        <begin position="106"/>
        <end position="133"/>
    </location>
</feature>
<keyword evidence="1" id="KW-0175">Coiled coil</keyword>
<dbReference type="AlphaFoldDB" id="A0A7Z7J004"/>
<proteinExistence type="predicted"/>
<organism evidence="2 3">
    <name type="scientific">Xanthomonas campestris pv. phaseoli</name>
    <dbReference type="NCBI Taxonomy" id="317013"/>
    <lineage>
        <taxon>Bacteria</taxon>
        <taxon>Pseudomonadati</taxon>
        <taxon>Pseudomonadota</taxon>
        <taxon>Gammaproteobacteria</taxon>
        <taxon>Lysobacterales</taxon>
        <taxon>Lysobacteraceae</taxon>
        <taxon>Xanthomonas</taxon>
    </lineage>
</organism>
<gene>
    <name evidence="2" type="ORF">XFF6991_280138</name>
</gene>
<accession>A0A7Z7J004</accession>
<dbReference type="Proteomes" id="UP000234345">
    <property type="component" value="Unassembled WGS sequence"/>
</dbReference>
<comment type="caution">
    <text evidence="2">The sequence shown here is derived from an EMBL/GenBank/DDBJ whole genome shotgun (WGS) entry which is preliminary data.</text>
</comment>